<evidence type="ECO:0000313" key="1">
    <source>
        <dbReference type="EMBL" id="KAF2826972.1"/>
    </source>
</evidence>
<gene>
    <name evidence="1" type="ORF">CC86DRAFT_382017</name>
</gene>
<dbReference type="AlphaFoldDB" id="A0A6A7A0X0"/>
<organism evidence="1 2">
    <name type="scientific">Ophiobolus disseminans</name>
    <dbReference type="NCBI Taxonomy" id="1469910"/>
    <lineage>
        <taxon>Eukaryota</taxon>
        <taxon>Fungi</taxon>
        <taxon>Dikarya</taxon>
        <taxon>Ascomycota</taxon>
        <taxon>Pezizomycotina</taxon>
        <taxon>Dothideomycetes</taxon>
        <taxon>Pleosporomycetidae</taxon>
        <taxon>Pleosporales</taxon>
        <taxon>Pleosporineae</taxon>
        <taxon>Phaeosphaeriaceae</taxon>
        <taxon>Ophiobolus</taxon>
    </lineage>
</organism>
<accession>A0A6A7A0X0</accession>
<keyword evidence="2" id="KW-1185">Reference proteome</keyword>
<dbReference type="EMBL" id="MU006225">
    <property type="protein sequence ID" value="KAF2826972.1"/>
    <property type="molecule type" value="Genomic_DNA"/>
</dbReference>
<proteinExistence type="predicted"/>
<reference evidence="1" key="1">
    <citation type="journal article" date="2020" name="Stud. Mycol.">
        <title>101 Dothideomycetes genomes: a test case for predicting lifestyles and emergence of pathogens.</title>
        <authorList>
            <person name="Haridas S."/>
            <person name="Albert R."/>
            <person name="Binder M."/>
            <person name="Bloem J."/>
            <person name="Labutti K."/>
            <person name="Salamov A."/>
            <person name="Andreopoulos B."/>
            <person name="Baker S."/>
            <person name="Barry K."/>
            <person name="Bills G."/>
            <person name="Bluhm B."/>
            <person name="Cannon C."/>
            <person name="Castanera R."/>
            <person name="Culley D."/>
            <person name="Daum C."/>
            <person name="Ezra D."/>
            <person name="Gonzalez J."/>
            <person name="Henrissat B."/>
            <person name="Kuo A."/>
            <person name="Liang C."/>
            <person name="Lipzen A."/>
            <person name="Lutzoni F."/>
            <person name="Magnuson J."/>
            <person name="Mondo S."/>
            <person name="Nolan M."/>
            <person name="Ohm R."/>
            <person name="Pangilinan J."/>
            <person name="Park H.-J."/>
            <person name="Ramirez L."/>
            <person name="Alfaro M."/>
            <person name="Sun H."/>
            <person name="Tritt A."/>
            <person name="Yoshinaga Y."/>
            <person name="Zwiers L.-H."/>
            <person name="Turgeon B."/>
            <person name="Goodwin S."/>
            <person name="Spatafora J."/>
            <person name="Crous P."/>
            <person name="Grigoriev I."/>
        </authorList>
    </citation>
    <scope>NUCLEOTIDE SEQUENCE</scope>
    <source>
        <strain evidence="1">CBS 113818</strain>
    </source>
</reference>
<dbReference type="Proteomes" id="UP000799424">
    <property type="component" value="Unassembled WGS sequence"/>
</dbReference>
<protein>
    <submittedName>
        <fullName evidence="1">Uncharacterized protein</fullName>
    </submittedName>
</protein>
<sequence length="202" mass="23359">MQHPAKKRDPRSEEEPDIDVLLDHVEGYLTDEDHPELQRSSEAKAMIEQMGVPPNTRLAYRPQPYSDSVLDDSEWYLLNDSKRMFSKPVVKELYEAYIERSMPTLFGSHNVQCLTYLDAFAALPAERSTIEIGSRFGFVSELVTKLTRGPMEGLWCPEYANTRARRLRRCFLYAFVQQLQFYKMRASGLRLECGGRSRLAPQ</sequence>
<evidence type="ECO:0000313" key="2">
    <source>
        <dbReference type="Proteomes" id="UP000799424"/>
    </source>
</evidence>
<name>A0A6A7A0X0_9PLEO</name>